<dbReference type="STRING" id="626937.HMPREF3293_00812"/>
<dbReference type="GO" id="GO:0008745">
    <property type="term" value="F:N-acetylmuramoyl-L-alanine amidase activity"/>
    <property type="evidence" value="ECO:0007669"/>
    <property type="project" value="InterPro"/>
</dbReference>
<gene>
    <name evidence="4" type="ORF">HMPREF3293_00812</name>
</gene>
<evidence type="ECO:0000256" key="2">
    <source>
        <dbReference type="SAM" id="MobiDB-lite"/>
    </source>
</evidence>
<dbReference type="EMBL" id="LSZW01000047">
    <property type="protein sequence ID" value="KXK66077.1"/>
    <property type="molecule type" value="Genomic_DNA"/>
</dbReference>
<feature type="region of interest" description="Disordered" evidence="2">
    <location>
        <begin position="269"/>
        <end position="290"/>
    </location>
</feature>
<dbReference type="SUPFAM" id="SSF53187">
    <property type="entry name" value="Zn-dependent exopeptidases"/>
    <property type="match status" value="1"/>
</dbReference>
<dbReference type="PANTHER" id="PTHR30404:SF0">
    <property type="entry name" value="N-ACETYLMURAMOYL-L-ALANINE AMIDASE AMIC"/>
    <property type="match status" value="1"/>
</dbReference>
<dbReference type="CDD" id="cd02696">
    <property type="entry name" value="MurNAc-LAA"/>
    <property type="match status" value="1"/>
</dbReference>
<dbReference type="GO" id="GO:0030288">
    <property type="term" value="C:outer membrane-bounded periplasmic space"/>
    <property type="evidence" value="ECO:0007669"/>
    <property type="project" value="TreeGrafter"/>
</dbReference>
<accession>A0A136Q5Y1</accession>
<organism evidence="4 5">
    <name type="scientific">Christensenella minuta</name>
    <dbReference type="NCBI Taxonomy" id="626937"/>
    <lineage>
        <taxon>Bacteria</taxon>
        <taxon>Bacillati</taxon>
        <taxon>Bacillota</taxon>
        <taxon>Clostridia</taxon>
        <taxon>Christensenellales</taxon>
        <taxon>Christensenellaceae</taxon>
        <taxon>Christensenella</taxon>
    </lineage>
</organism>
<keyword evidence="1" id="KW-0378">Hydrolase</keyword>
<dbReference type="AlphaFoldDB" id="A0A136Q5Y1"/>
<evidence type="ECO:0000256" key="1">
    <source>
        <dbReference type="ARBA" id="ARBA00022801"/>
    </source>
</evidence>
<dbReference type="Pfam" id="PF01520">
    <property type="entry name" value="Amidase_3"/>
    <property type="match status" value="1"/>
</dbReference>
<dbReference type="Proteomes" id="UP000070366">
    <property type="component" value="Unassembled WGS sequence"/>
</dbReference>
<dbReference type="InterPro" id="IPR050695">
    <property type="entry name" value="N-acetylmuramoyl_amidase_3"/>
</dbReference>
<dbReference type="InterPro" id="IPR002508">
    <property type="entry name" value="MurNAc-LAA_cat"/>
</dbReference>
<name>A0A136Q5Y1_9FIRM</name>
<feature type="domain" description="MurNAc-LAA" evidence="3">
    <location>
        <begin position="130"/>
        <end position="261"/>
    </location>
</feature>
<dbReference type="PANTHER" id="PTHR30404">
    <property type="entry name" value="N-ACETYLMURAMOYL-L-ALANINE AMIDASE"/>
    <property type="match status" value="1"/>
</dbReference>
<dbReference type="Gene3D" id="3.40.630.40">
    <property type="entry name" value="Zn-dependent exopeptidases"/>
    <property type="match status" value="1"/>
</dbReference>
<keyword evidence="5" id="KW-1185">Reference proteome</keyword>
<reference evidence="4 5" key="1">
    <citation type="submission" date="2016-02" db="EMBL/GenBank/DDBJ databases">
        <authorList>
            <person name="Wen L."/>
            <person name="He K."/>
            <person name="Yang H."/>
        </authorList>
    </citation>
    <scope>NUCLEOTIDE SEQUENCE [LARGE SCALE GENOMIC DNA]</scope>
    <source>
        <strain evidence="4 5">DSM 22607</strain>
    </source>
</reference>
<feature type="non-terminal residue" evidence="4">
    <location>
        <position position="290"/>
    </location>
</feature>
<protein>
    <submittedName>
        <fullName evidence="4">N-acetylmuramoyl-L-alanine amidase</fullName>
    </submittedName>
</protein>
<evidence type="ECO:0000259" key="3">
    <source>
        <dbReference type="SMART" id="SM00646"/>
    </source>
</evidence>
<proteinExistence type="predicted"/>
<sequence>MRKYARKNFSFILVITLVLVLLVGMIPAQAKSNSDFVIFLQAGHSPSAKTSGASVTYDGKTIREDDLNEKLTYYTYQKLTAAGYTVYLTNPITLYPNLPSVIQTPCPSNRSQYDLDVILDAIHNPSKYNSKITSQPDLVLSLHHNSSGDGTVSASNPSGCITFYTNWVGNRDGVGKYERNQESVQRSYDFANILNSSFQQSSYPSKSSVQLNNSNNHLTKYSRVPTILLEAGFMTNTNDLTAVQKDSNMSIMADRITSAVNSYAAKYPNSIPPYSSEKDPPTATWFQPDE</sequence>
<evidence type="ECO:0000313" key="5">
    <source>
        <dbReference type="Proteomes" id="UP000070366"/>
    </source>
</evidence>
<evidence type="ECO:0000313" key="4">
    <source>
        <dbReference type="EMBL" id="KXK66077.1"/>
    </source>
</evidence>
<dbReference type="RefSeq" id="WP_156468695.1">
    <property type="nucleotide sequence ID" value="NZ_KQ965513.1"/>
</dbReference>
<comment type="caution">
    <text evidence="4">The sequence shown here is derived from an EMBL/GenBank/DDBJ whole genome shotgun (WGS) entry which is preliminary data.</text>
</comment>
<dbReference type="GO" id="GO:0009253">
    <property type="term" value="P:peptidoglycan catabolic process"/>
    <property type="evidence" value="ECO:0007669"/>
    <property type="project" value="InterPro"/>
</dbReference>
<dbReference type="SMART" id="SM00646">
    <property type="entry name" value="Ami_3"/>
    <property type="match status" value="1"/>
</dbReference>